<reference evidence="2 3" key="1">
    <citation type="journal article" date="2015" name="Mol. Plant Microbe Interact.">
        <title>Genome, transcriptome, and functional analyses of Penicillium expansum provide new insights into secondary metabolism and pathogenicity.</title>
        <authorList>
            <person name="Ballester A.R."/>
            <person name="Marcet-Houben M."/>
            <person name="Levin E."/>
            <person name="Sela N."/>
            <person name="Selma-Lazaro C."/>
            <person name="Carmona L."/>
            <person name="Wisniewski M."/>
            <person name="Droby S."/>
            <person name="Gonzalez-Candelas L."/>
            <person name="Gabaldon T."/>
        </authorList>
    </citation>
    <scope>NUCLEOTIDE SEQUENCE [LARGE SCALE GENOMIC DNA]</scope>
    <source>
        <strain evidence="2 3">PHI-1</strain>
    </source>
</reference>
<evidence type="ECO:0000256" key="1">
    <source>
        <dbReference type="SAM" id="MobiDB-lite"/>
    </source>
</evidence>
<dbReference type="STRING" id="40296.A0A0A2L9L0"/>
<feature type="compositionally biased region" description="Polar residues" evidence="1">
    <location>
        <begin position="766"/>
        <end position="782"/>
    </location>
</feature>
<feature type="region of interest" description="Disordered" evidence="1">
    <location>
        <begin position="495"/>
        <end position="532"/>
    </location>
</feature>
<keyword evidence="3" id="KW-1185">Reference proteome</keyword>
<dbReference type="AlphaFoldDB" id="A0A0A2L9L0"/>
<feature type="compositionally biased region" description="Basic and acidic residues" evidence="1">
    <location>
        <begin position="681"/>
        <end position="694"/>
    </location>
</feature>
<dbReference type="OMA" id="HQSAVEM"/>
<evidence type="ECO:0000313" key="2">
    <source>
        <dbReference type="EMBL" id="KGO76782.1"/>
    </source>
</evidence>
<dbReference type="PANTHER" id="PTHR28298:SF1">
    <property type="entry name" value="EISOSOME PROTEIN 1"/>
    <property type="match status" value="1"/>
</dbReference>
<dbReference type="Proteomes" id="UP000030104">
    <property type="component" value="Unassembled WGS sequence"/>
</dbReference>
<name>A0A0A2L9L0_PENIT</name>
<dbReference type="InterPro" id="IPR024527">
    <property type="entry name" value="Eisosome1"/>
</dbReference>
<feature type="compositionally biased region" description="Polar residues" evidence="1">
    <location>
        <begin position="814"/>
        <end position="836"/>
    </location>
</feature>
<dbReference type="GO" id="GO:0070941">
    <property type="term" value="P:eisosome assembly"/>
    <property type="evidence" value="ECO:0007669"/>
    <property type="project" value="TreeGrafter"/>
</dbReference>
<dbReference type="EMBL" id="JQGA01000238">
    <property type="protein sequence ID" value="KGO76782.1"/>
    <property type="molecule type" value="Genomic_DNA"/>
</dbReference>
<protein>
    <submittedName>
        <fullName evidence="2">Eisosome protein 1</fullName>
    </submittedName>
</protein>
<dbReference type="HOGENOM" id="CLU_344168_0_0_1"/>
<comment type="caution">
    <text evidence="2">The sequence shown here is derived from an EMBL/GenBank/DDBJ whole genome shotgun (WGS) entry which is preliminary data.</text>
</comment>
<feature type="region of interest" description="Disordered" evidence="1">
    <location>
        <begin position="27"/>
        <end position="53"/>
    </location>
</feature>
<dbReference type="PhylomeDB" id="A0A0A2L9L0"/>
<feature type="region of interest" description="Disordered" evidence="1">
    <location>
        <begin position="621"/>
        <end position="861"/>
    </location>
</feature>
<gene>
    <name evidence="2" type="ORF">PITC_089860</name>
</gene>
<feature type="compositionally biased region" description="Basic and acidic residues" evidence="1">
    <location>
        <begin position="850"/>
        <end position="861"/>
    </location>
</feature>
<organism evidence="2 3">
    <name type="scientific">Penicillium italicum</name>
    <name type="common">Blue mold</name>
    <dbReference type="NCBI Taxonomy" id="40296"/>
    <lineage>
        <taxon>Eukaryota</taxon>
        <taxon>Fungi</taxon>
        <taxon>Dikarya</taxon>
        <taxon>Ascomycota</taxon>
        <taxon>Pezizomycotina</taxon>
        <taxon>Eurotiomycetes</taxon>
        <taxon>Eurotiomycetidae</taxon>
        <taxon>Eurotiales</taxon>
        <taxon>Aspergillaceae</taxon>
        <taxon>Penicillium</taxon>
    </lineage>
</organism>
<proteinExistence type="predicted"/>
<dbReference type="PANTHER" id="PTHR28298">
    <property type="entry name" value="EISOSOME PROTEIN 1"/>
    <property type="match status" value="1"/>
</dbReference>
<accession>A0A0A2L9L0</accession>
<dbReference type="Pfam" id="PF12757">
    <property type="entry name" value="Eisosome1"/>
    <property type="match status" value="1"/>
</dbReference>
<feature type="region of interest" description="Disordered" evidence="1">
    <location>
        <begin position="121"/>
        <end position="156"/>
    </location>
</feature>
<sequence>MATVQMTRQSRLADDAATAALYVTHPERRASLRAPTATNTQHFNPRAVGSTPNLSHASAASALAHANRKPVEVWRPPTRQPAAEKAALCVKDYAPPQQPQPASEHSAEGLGAAMIAVREQRASVGQAPTSAGHRRGSSATDRYHHTAVGGNPKEKALQAASGAYTLSRKRADSAPSDPGVSSELSYGRLAASASRHARVEEEGPLDHLDPALEASRIQHAASTNPKLYTSSPPIQSEIEEQNYKNSQRAAAISMAKDMYKVTSTKKQPGQSPAVLAAQKGQSQLGYRKTVSTADGAAVRRAIALQEAAQKRAAEKLALMNDEHAEYQQYYGTAPQPQRSRLTTRRKRTSSDADASQIDAEQSRQIRSQMTSLQTKLNQVDGQKTKDRELLMQAARRNVDQTLQDMEAQVYANTGRAPPSVQKGWDEVAQERVRREAEEFEATAAQENRVNIGGQKYMDMADIDAVARSRLQPTLDEITQNAELRRAHDIEARLDAEEEQRHAAVERQREAEVKELEQQEKGASKRDSKSESKVPKFFLWRKKGKRARVEQSETEEAQAVSPIAQGAVVEPAPITATYNNVSTESIPEQASIGTENNVSAVSIPDEDSIVSEIAGPATLVAAVSSAPETEPSKPDESDMPAAIPRRPIRSQTEPSQIEQRDAAASGPTIVHYFTPPVTSPRADTKLKNWFRDRLVRRSSGPVPIYPHQPGPDSNTDNEPAFQGGASLTGRDEPRSAALGSHPVGVGEPIATHNRSSSYYSNDVDVAKNNSADSLPNSTRQNGNGKKRNRLSKTFLRAVSGSTDGSNEGDSRRDSGIQSSSKAIGNAKIQNLQDSTIGQGLPVPLTIGETLNGRRESRFSENL</sequence>
<feature type="region of interest" description="Disordered" evidence="1">
    <location>
        <begin position="328"/>
        <end position="365"/>
    </location>
</feature>
<dbReference type="OrthoDB" id="4070583at2759"/>
<evidence type="ECO:0000313" key="3">
    <source>
        <dbReference type="Proteomes" id="UP000030104"/>
    </source>
</evidence>